<proteinExistence type="predicted"/>
<dbReference type="InterPro" id="IPR052016">
    <property type="entry name" value="Bact_Sigma-Reg"/>
</dbReference>
<gene>
    <name evidence="3" type="ORF">ATJ97_3484</name>
</gene>
<dbReference type="RefSeq" id="WP_098484771.1">
    <property type="nucleotide sequence ID" value="NZ_PDJI01000004.1"/>
</dbReference>
<reference evidence="3 4" key="1">
    <citation type="submission" date="2017-10" db="EMBL/GenBank/DDBJ databases">
        <title>Sequencing the genomes of 1000 actinobacteria strains.</title>
        <authorList>
            <person name="Klenk H.-P."/>
        </authorList>
    </citation>
    <scope>NUCLEOTIDE SEQUENCE [LARGE SCALE GENOMIC DNA]</scope>
    <source>
        <strain evidence="3 4">DSM 21838</strain>
    </source>
</reference>
<dbReference type="SMART" id="SM00331">
    <property type="entry name" value="PP2C_SIG"/>
    <property type="match status" value="1"/>
</dbReference>
<evidence type="ECO:0000259" key="2">
    <source>
        <dbReference type="SMART" id="SM00331"/>
    </source>
</evidence>
<comment type="caution">
    <text evidence="3">The sequence shown here is derived from an EMBL/GenBank/DDBJ whole genome shotgun (WGS) entry which is preliminary data.</text>
</comment>
<feature type="domain" description="PPM-type phosphatase" evidence="2">
    <location>
        <begin position="259"/>
        <end position="476"/>
    </location>
</feature>
<keyword evidence="1" id="KW-0378">Hydrolase</keyword>
<dbReference type="InterPro" id="IPR036457">
    <property type="entry name" value="PPM-type-like_dom_sf"/>
</dbReference>
<dbReference type="Proteomes" id="UP000222106">
    <property type="component" value="Unassembled WGS sequence"/>
</dbReference>
<dbReference type="PANTHER" id="PTHR43156">
    <property type="entry name" value="STAGE II SPORULATION PROTEIN E-RELATED"/>
    <property type="match status" value="1"/>
</dbReference>
<dbReference type="PANTHER" id="PTHR43156:SF2">
    <property type="entry name" value="STAGE II SPORULATION PROTEIN E"/>
    <property type="match status" value="1"/>
</dbReference>
<accession>A0A2A9ERP4</accession>
<evidence type="ECO:0000313" key="4">
    <source>
        <dbReference type="Proteomes" id="UP000222106"/>
    </source>
</evidence>
<protein>
    <submittedName>
        <fullName evidence="3">Stage II sporulation protein E</fullName>
    </submittedName>
</protein>
<evidence type="ECO:0000313" key="3">
    <source>
        <dbReference type="EMBL" id="PFG40942.1"/>
    </source>
</evidence>
<dbReference type="InterPro" id="IPR001932">
    <property type="entry name" value="PPM-type_phosphatase-like_dom"/>
</dbReference>
<dbReference type="EMBL" id="PDJI01000004">
    <property type="protein sequence ID" value="PFG40942.1"/>
    <property type="molecule type" value="Genomic_DNA"/>
</dbReference>
<name>A0A2A9ERP4_9MICO</name>
<dbReference type="Pfam" id="PF07228">
    <property type="entry name" value="SpoIIE"/>
    <property type="match status" value="1"/>
</dbReference>
<dbReference type="AlphaFoldDB" id="A0A2A9ERP4"/>
<sequence>MSEAGVGRDDQQRAALRQVSERAGIGPGLWWRRYFALGGNAGQAELEDFAEGRGSLSAGDRDLLAQAVNELLEARAAVRRVPYSGRVRDPRPSEGPLAALLTLLQGMHVAPPDRVAAVVASAGEQLGVQIGVYLVDYDHVELRPLGEGRRLGVDASLPGRAFRDMEIKVARSDRGSRLWVPVVDGAERLGVLEVVPGEVGDLDDALLHSQLAWLATLLGHLLTTTTKYGDALDVVRRRQPRSASAELVWQLLPPVTAGTDKVVVTGIVSPSEDVGGDAFDYALSETTAHLAIFDANGDSLGAGAITAMGLSAYRSARRNGGSLFDQAMAVDVAIGEDLARLGRTITAVLAELDLDHGRLRWVSAGHPAPLLMRRGKVVKELGGGRRPEFGVPAREVTVAEETLEPGDWLVLYTDGITEARDADGAVFGLDRLEDFLAREAATEHPPPELVRRLVRDVLDHQRGVLQDDATVLVARWGDYRRWLTP</sequence>
<evidence type="ECO:0000256" key="1">
    <source>
        <dbReference type="ARBA" id="ARBA00022801"/>
    </source>
</evidence>
<dbReference type="SUPFAM" id="SSF81606">
    <property type="entry name" value="PP2C-like"/>
    <property type="match status" value="1"/>
</dbReference>
<organism evidence="3 4">
    <name type="scientific">Georgenia soli</name>
    <dbReference type="NCBI Taxonomy" id="638953"/>
    <lineage>
        <taxon>Bacteria</taxon>
        <taxon>Bacillati</taxon>
        <taxon>Actinomycetota</taxon>
        <taxon>Actinomycetes</taxon>
        <taxon>Micrococcales</taxon>
        <taxon>Bogoriellaceae</taxon>
        <taxon>Georgenia</taxon>
    </lineage>
</organism>
<dbReference type="Gene3D" id="3.60.40.10">
    <property type="entry name" value="PPM-type phosphatase domain"/>
    <property type="match status" value="1"/>
</dbReference>
<keyword evidence="4" id="KW-1185">Reference proteome</keyword>
<dbReference type="OrthoDB" id="4935951at2"/>
<dbReference type="GO" id="GO:0016791">
    <property type="term" value="F:phosphatase activity"/>
    <property type="evidence" value="ECO:0007669"/>
    <property type="project" value="TreeGrafter"/>
</dbReference>